<dbReference type="InterPro" id="IPR027417">
    <property type="entry name" value="P-loop_NTPase"/>
</dbReference>
<keyword evidence="6" id="KW-1185">Reference proteome</keyword>
<dbReference type="EMBL" id="CP046401">
    <property type="protein sequence ID" value="QGY46749.1"/>
    <property type="molecule type" value="Genomic_DNA"/>
</dbReference>
<evidence type="ECO:0000256" key="2">
    <source>
        <dbReference type="ARBA" id="ARBA00022741"/>
    </source>
</evidence>
<dbReference type="PROSITE" id="PS00211">
    <property type="entry name" value="ABC_TRANSPORTER_1"/>
    <property type="match status" value="1"/>
</dbReference>
<keyword evidence="1" id="KW-0813">Transport</keyword>
<reference evidence="5 6" key="1">
    <citation type="submission" date="2019-11" db="EMBL/GenBank/DDBJ databases">
        <authorList>
            <person name="Zheng R.K."/>
            <person name="Sun C.M."/>
        </authorList>
    </citation>
    <scope>NUCLEOTIDE SEQUENCE [LARGE SCALE GENOMIC DNA]</scope>
    <source>
        <strain evidence="5 6">WC007</strain>
    </source>
</reference>
<keyword evidence="3 5" id="KW-0067">ATP-binding</keyword>
<feature type="domain" description="ABC transporter" evidence="4">
    <location>
        <begin position="268"/>
        <end position="485"/>
    </location>
</feature>
<dbReference type="GO" id="GO:0016887">
    <property type="term" value="F:ATP hydrolysis activity"/>
    <property type="evidence" value="ECO:0007669"/>
    <property type="project" value="InterPro"/>
</dbReference>
<dbReference type="InterPro" id="IPR003593">
    <property type="entry name" value="AAA+_ATPase"/>
</dbReference>
<keyword evidence="2" id="KW-0547">Nucleotide-binding</keyword>
<dbReference type="Pfam" id="PF00005">
    <property type="entry name" value="ABC_tran"/>
    <property type="match status" value="2"/>
</dbReference>
<sequence length="485" mass="55023">MKPFISLQKVLPLHTGNSFSSPVNWEINAGEIWTVLGNNGSGKSLLANILLGKKRIGEGSIEYHYFEEIKRNNKDEFLWPGKYISHISFETINAVTNFRGRYYQQRFNSQDADLAPFVSELFDLNKTETKEAVEMLGIGNLLDRRIISLSNGEQRKLVIAKILSEKPRMIIFENPYIGLDKNARNQINTAFPLLRENGIQLIFLVPSVEKMPACTTNILEINTQGIIRTQKIENFTPGSKNQFPPEKKPLINWGKIPQTKSPKYEQVVQMDDIEISYGDVHINSDINWEIKVGEKWALLGPNGSGKSTLLSYIFADNPRAYAKKLALFDRKRGSGESIWDIKKHIGYISFEMALCYPKNVPCIKIVESGFYDSIGLYKKCSNKQEQAALHVLEELSLSELAHRNLGDISSGEQQMVLFARALVKNPALLILDEPFNGLDEKNKQKCTAVIDSFCKQPGKTLIFVTHYRDEIPLCVDKFLELKSKN</sequence>
<proteinExistence type="predicted"/>
<dbReference type="PANTHER" id="PTHR42734">
    <property type="entry name" value="METAL TRANSPORT SYSTEM ATP-BINDING PROTEIN TM_0124-RELATED"/>
    <property type="match status" value="1"/>
</dbReference>
<dbReference type="SUPFAM" id="SSF52540">
    <property type="entry name" value="P-loop containing nucleoside triphosphate hydrolases"/>
    <property type="match status" value="2"/>
</dbReference>
<dbReference type="InterPro" id="IPR017871">
    <property type="entry name" value="ABC_transporter-like_CS"/>
</dbReference>
<dbReference type="PROSITE" id="PS50893">
    <property type="entry name" value="ABC_TRANSPORTER_2"/>
    <property type="match status" value="2"/>
</dbReference>
<dbReference type="InterPro" id="IPR003439">
    <property type="entry name" value="ABC_transporter-like_ATP-bd"/>
</dbReference>
<evidence type="ECO:0000256" key="1">
    <source>
        <dbReference type="ARBA" id="ARBA00022448"/>
    </source>
</evidence>
<organism evidence="5 6">
    <name type="scientific">Maribellus comscasis</name>
    <dbReference type="NCBI Taxonomy" id="2681766"/>
    <lineage>
        <taxon>Bacteria</taxon>
        <taxon>Pseudomonadati</taxon>
        <taxon>Bacteroidota</taxon>
        <taxon>Bacteroidia</taxon>
        <taxon>Marinilabiliales</taxon>
        <taxon>Prolixibacteraceae</taxon>
        <taxon>Maribellus</taxon>
    </lineage>
</organism>
<dbReference type="InterPro" id="IPR050153">
    <property type="entry name" value="Metal_Ion_Import_ABC"/>
</dbReference>
<name>A0A6I6JZL7_9BACT</name>
<evidence type="ECO:0000259" key="4">
    <source>
        <dbReference type="PROSITE" id="PS50893"/>
    </source>
</evidence>
<dbReference type="SMART" id="SM00382">
    <property type="entry name" value="AAA"/>
    <property type="match status" value="2"/>
</dbReference>
<dbReference type="GO" id="GO:0005524">
    <property type="term" value="F:ATP binding"/>
    <property type="evidence" value="ECO:0007669"/>
    <property type="project" value="UniProtKB-KW"/>
</dbReference>
<accession>A0A6I6JZL7</accession>
<feature type="domain" description="ABC transporter" evidence="4">
    <location>
        <begin position="5"/>
        <end position="248"/>
    </location>
</feature>
<evidence type="ECO:0000313" key="5">
    <source>
        <dbReference type="EMBL" id="QGY46749.1"/>
    </source>
</evidence>
<dbReference type="RefSeq" id="WP_158869950.1">
    <property type="nucleotide sequence ID" value="NZ_CP046401.1"/>
</dbReference>
<evidence type="ECO:0000313" key="6">
    <source>
        <dbReference type="Proteomes" id="UP000428260"/>
    </source>
</evidence>
<dbReference type="Gene3D" id="3.40.50.300">
    <property type="entry name" value="P-loop containing nucleotide triphosphate hydrolases"/>
    <property type="match status" value="2"/>
</dbReference>
<gene>
    <name evidence="5" type="ORF">GM418_24755</name>
</gene>
<dbReference type="Proteomes" id="UP000428260">
    <property type="component" value="Chromosome"/>
</dbReference>
<dbReference type="KEGG" id="mcos:GM418_24755"/>
<evidence type="ECO:0000256" key="3">
    <source>
        <dbReference type="ARBA" id="ARBA00022840"/>
    </source>
</evidence>
<dbReference type="AlphaFoldDB" id="A0A6I6JZL7"/>
<protein>
    <submittedName>
        <fullName evidence="5">ATP-binding cassette domain-containing protein</fullName>
    </submittedName>
</protein>